<feature type="binding site" evidence="5">
    <location>
        <position position="105"/>
    </location>
    <ligand>
        <name>S-adenosyl-L-methionine</name>
        <dbReference type="ChEBI" id="CHEBI:59789"/>
    </ligand>
</feature>
<dbReference type="eggNOG" id="COG1576">
    <property type="taxonomic scope" value="Bacteria"/>
</dbReference>
<comment type="subunit">
    <text evidence="5">Homodimer.</text>
</comment>
<dbReference type="AlphaFoldDB" id="A0A0A2F4A0"/>
<evidence type="ECO:0000256" key="3">
    <source>
        <dbReference type="ARBA" id="ARBA00022691"/>
    </source>
</evidence>
<dbReference type="GO" id="GO:0070038">
    <property type="term" value="F:rRNA (pseudouridine-N3-)-methyltransferase activity"/>
    <property type="evidence" value="ECO:0007669"/>
    <property type="project" value="UniProtKB-UniRule"/>
</dbReference>
<name>A0A0A2F4A0_9PORP</name>
<reference evidence="6 7" key="1">
    <citation type="submission" date="2014-08" db="EMBL/GenBank/DDBJ databases">
        <title>Porphyromonas gulae strain:COT-052_OH1451 Genome sequencing.</title>
        <authorList>
            <person name="Wallis C."/>
            <person name="Deusch O."/>
            <person name="O'Flynn C."/>
            <person name="Davis I."/>
            <person name="Jospin G."/>
            <person name="Darling A.E."/>
            <person name="Coil D.A."/>
            <person name="Alexiev A."/>
            <person name="Horsfall A."/>
            <person name="Kirkwood N."/>
            <person name="Harris S."/>
            <person name="Eisen J.A."/>
        </authorList>
    </citation>
    <scope>NUCLEOTIDE SEQUENCE [LARGE SCALE GENOMIC DNA]</scope>
    <source>
        <strain evidence="7">COT-052 OH1451</strain>
    </source>
</reference>
<comment type="similarity">
    <text evidence="4 5">Belongs to the RNA methyltransferase RlmH family.</text>
</comment>
<keyword evidence="3 5" id="KW-0949">S-adenosyl-L-methionine</keyword>
<accession>A0A0A2F4A0</accession>
<dbReference type="InterPro" id="IPR029028">
    <property type="entry name" value="Alpha/beta_knot_MTases"/>
</dbReference>
<keyword evidence="5" id="KW-0963">Cytoplasm</keyword>
<proteinExistence type="inferred from homology"/>
<evidence type="ECO:0000256" key="4">
    <source>
        <dbReference type="ARBA" id="ARBA00038303"/>
    </source>
</evidence>
<feature type="binding site" evidence="5">
    <location>
        <begin position="124"/>
        <end position="129"/>
    </location>
    <ligand>
        <name>S-adenosyl-L-methionine</name>
        <dbReference type="ChEBI" id="CHEBI:59789"/>
    </ligand>
</feature>
<protein>
    <recommendedName>
        <fullName evidence="5">Ribosomal RNA large subunit methyltransferase H</fullName>
        <ecNumber evidence="5">2.1.1.177</ecNumber>
    </recommendedName>
    <alternativeName>
        <fullName evidence="5">23S rRNA (pseudouridine1915-N3)-methyltransferase</fullName>
    </alternativeName>
    <alternativeName>
        <fullName evidence="5">23S rRNA m3Psi1915 methyltransferase</fullName>
    </alternativeName>
    <alternativeName>
        <fullName evidence="5">rRNA (pseudouridine-N3-)-methyltransferase RlmH</fullName>
    </alternativeName>
</protein>
<evidence type="ECO:0000256" key="5">
    <source>
        <dbReference type="HAMAP-Rule" id="MF_00658"/>
    </source>
</evidence>
<dbReference type="HAMAP" id="MF_00658">
    <property type="entry name" value="23SrRNA_methyltr_H"/>
    <property type="match status" value="1"/>
</dbReference>
<organism evidence="6 7">
    <name type="scientific">Porphyromonas gulae</name>
    <dbReference type="NCBI Taxonomy" id="111105"/>
    <lineage>
        <taxon>Bacteria</taxon>
        <taxon>Pseudomonadati</taxon>
        <taxon>Bacteroidota</taxon>
        <taxon>Bacteroidia</taxon>
        <taxon>Bacteroidales</taxon>
        <taxon>Porphyromonadaceae</taxon>
        <taxon>Porphyromonas</taxon>
    </lineage>
</organism>
<dbReference type="PANTHER" id="PTHR33603:SF1">
    <property type="entry name" value="RIBOSOMAL RNA LARGE SUBUNIT METHYLTRANSFERASE H"/>
    <property type="match status" value="1"/>
</dbReference>
<dbReference type="Gene3D" id="3.40.1280.10">
    <property type="match status" value="1"/>
</dbReference>
<dbReference type="GO" id="GO:0005737">
    <property type="term" value="C:cytoplasm"/>
    <property type="evidence" value="ECO:0007669"/>
    <property type="project" value="UniProtKB-SubCell"/>
</dbReference>
<dbReference type="Proteomes" id="UP000030130">
    <property type="component" value="Unassembled WGS sequence"/>
</dbReference>
<evidence type="ECO:0000256" key="2">
    <source>
        <dbReference type="ARBA" id="ARBA00022679"/>
    </source>
</evidence>
<dbReference type="SUPFAM" id="SSF75217">
    <property type="entry name" value="alpha/beta knot"/>
    <property type="match status" value="1"/>
</dbReference>
<feature type="binding site" evidence="5">
    <location>
        <position position="73"/>
    </location>
    <ligand>
        <name>S-adenosyl-L-methionine</name>
        <dbReference type="ChEBI" id="CHEBI:59789"/>
    </ligand>
</feature>
<keyword evidence="1 5" id="KW-0489">Methyltransferase</keyword>
<dbReference type="InterPro" id="IPR029026">
    <property type="entry name" value="tRNA_m1G_MTases_N"/>
</dbReference>
<evidence type="ECO:0000256" key="1">
    <source>
        <dbReference type="ARBA" id="ARBA00022603"/>
    </source>
</evidence>
<sequence length="157" mass="18113">MKIVLLVVGKTDSKLMAQATEEYIRRLSHYVSFEVEVIPDVRLGSKLSAEQQKDAEGREILARLRPSDIIVLLDERGREYSSMEFSAFLQKKMLAGTRRMVFVIGGPYGFSPAVQEAVTDRISLSRMTFSHQMIRLFFTEQVYRAMTILNHEPYHHE</sequence>
<keyword evidence="5" id="KW-0698">rRNA processing</keyword>
<dbReference type="InterPro" id="IPR003742">
    <property type="entry name" value="RlmH-like"/>
</dbReference>
<dbReference type="Pfam" id="PF02590">
    <property type="entry name" value="SPOUT_MTase"/>
    <property type="match status" value="1"/>
</dbReference>
<dbReference type="STRING" id="111105.HR09_09765"/>
<dbReference type="EMBL" id="JRAI01000064">
    <property type="protein sequence ID" value="KGN84850.1"/>
    <property type="molecule type" value="Genomic_DNA"/>
</dbReference>
<dbReference type="RefSeq" id="WP_039421670.1">
    <property type="nucleotide sequence ID" value="NZ_JRAI01000064.1"/>
</dbReference>
<comment type="catalytic activity">
    <reaction evidence="5">
        <text>pseudouridine(1915) in 23S rRNA + S-adenosyl-L-methionine = N(3)-methylpseudouridine(1915) in 23S rRNA + S-adenosyl-L-homocysteine + H(+)</text>
        <dbReference type="Rhea" id="RHEA:42752"/>
        <dbReference type="Rhea" id="RHEA-COMP:10221"/>
        <dbReference type="Rhea" id="RHEA-COMP:10222"/>
        <dbReference type="ChEBI" id="CHEBI:15378"/>
        <dbReference type="ChEBI" id="CHEBI:57856"/>
        <dbReference type="ChEBI" id="CHEBI:59789"/>
        <dbReference type="ChEBI" id="CHEBI:65314"/>
        <dbReference type="ChEBI" id="CHEBI:74486"/>
        <dbReference type="EC" id="2.1.1.177"/>
    </reaction>
</comment>
<dbReference type="CDD" id="cd18081">
    <property type="entry name" value="RlmH-like"/>
    <property type="match status" value="1"/>
</dbReference>
<comment type="function">
    <text evidence="5">Specifically methylates the pseudouridine at position 1915 (m3Psi1915) in 23S rRNA.</text>
</comment>
<evidence type="ECO:0000313" key="6">
    <source>
        <dbReference type="EMBL" id="KGN84850.1"/>
    </source>
</evidence>
<comment type="subcellular location">
    <subcellularLocation>
        <location evidence="5">Cytoplasm</location>
    </subcellularLocation>
</comment>
<gene>
    <name evidence="5" type="primary">rlmH</name>
    <name evidence="6" type="ORF">HR08_08070</name>
</gene>
<dbReference type="EC" id="2.1.1.177" evidence="5"/>
<comment type="caution">
    <text evidence="6">The sequence shown here is derived from an EMBL/GenBank/DDBJ whole genome shotgun (WGS) entry which is preliminary data.</text>
</comment>
<dbReference type="PANTHER" id="PTHR33603">
    <property type="entry name" value="METHYLTRANSFERASE"/>
    <property type="match status" value="1"/>
</dbReference>
<evidence type="ECO:0000313" key="7">
    <source>
        <dbReference type="Proteomes" id="UP000030130"/>
    </source>
</evidence>
<dbReference type="PIRSF" id="PIRSF004505">
    <property type="entry name" value="MT_bac"/>
    <property type="match status" value="1"/>
</dbReference>
<keyword evidence="2 5" id="KW-0808">Transferase</keyword>
<dbReference type="NCBIfam" id="NF000990">
    <property type="entry name" value="PRK00103.2-4"/>
    <property type="match status" value="1"/>
</dbReference>
<dbReference type="OrthoDB" id="9806643at2"/>